<dbReference type="InterPro" id="IPR005119">
    <property type="entry name" value="LysR_subst-bd"/>
</dbReference>
<dbReference type="FunFam" id="1.10.10.10:FF:000001">
    <property type="entry name" value="LysR family transcriptional regulator"/>
    <property type="match status" value="1"/>
</dbReference>
<evidence type="ECO:0000259" key="5">
    <source>
        <dbReference type="PROSITE" id="PS50931"/>
    </source>
</evidence>
<organism evidence="6 7">
    <name type="scientific">Candidatus Fimisoma avicola</name>
    <dbReference type="NCBI Taxonomy" id="2840826"/>
    <lineage>
        <taxon>Bacteria</taxon>
        <taxon>Bacillati</taxon>
        <taxon>Bacillota</taxon>
        <taxon>Clostridia</taxon>
        <taxon>Eubacteriales</taxon>
        <taxon>Candidatus Fimisoma</taxon>
    </lineage>
</organism>
<keyword evidence="4" id="KW-0804">Transcription</keyword>
<dbReference type="CDD" id="cd05466">
    <property type="entry name" value="PBP2_LTTR_substrate"/>
    <property type="match status" value="1"/>
</dbReference>
<evidence type="ECO:0000313" key="7">
    <source>
        <dbReference type="Proteomes" id="UP000824091"/>
    </source>
</evidence>
<keyword evidence="2" id="KW-0805">Transcription regulation</keyword>
<dbReference type="PROSITE" id="PS50931">
    <property type="entry name" value="HTH_LYSR"/>
    <property type="match status" value="1"/>
</dbReference>
<reference evidence="6" key="1">
    <citation type="submission" date="2020-10" db="EMBL/GenBank/DDBJ databases">
        <authorList>
            <person name="Gilroy R."/>
        </authorList>
    </citation>
    <scope>NUCLEOTIDE SEQUENCE</scope>
    <source>
        <strain evidence="6">11300</strain>
    </source>
</reference>
<comment type="caution">
    <text evidence="6">The sequence shown here is derived from an EMBL/GenBank/DDBJ whole genome shotgun (WGS) entry which is preliminary data.</text>
</comment>
<evidence type="ECO:0000256" key="4">
    <source>
        <dbReference type="ARBA" id="ARBA00023163"/>
    </source>
</evidence>
<keyword evidence="3" id="KW-0238">DNA-binding</keyword>
<dbReference type="GO" id="GO:0003700">
    <property type="term" value="F:DNA-binding transcription factor activity"/>
    <property type="evidence" value="ECO:0007669"/>
    <property type="project" value="InterPro"/>
</dbReference>
<dbReference type="Pfam" id="PF00126">
    <property type="entry name" value="HTH_1"/>
    <property type="match status" value="1"/>
</dbReference>
<evidence type="ECO:0000256" key="1">
    <source>
        <dbReference type="ARBA" id="ARBA00009437"/>
    </source>
</evidence>
<dbReference type="AlphaFoldDB" id="A0A9D1I4T0"/>
<evidence type="ECO:0000256" key="3">
    <source>
        <dbReference type="ARBA" id="ARBA00023125"/>
    </source>
</evidence>
<dbReference type="PANTHER" id="PTHR30126:SF5">
    <property type="entry name" value="HTH-TYPE TRANSCRIPTIONAL ACTIVATOR CMPR"/>
    <property type="match status" value="1"/>
</dbReference>
<proteinExistence type="inferred from homology"/>
<dbReference type="InterPro" id="IPR036390">
    <property type="entry name" value="WH_DNA-bd_sf"/>
</dbReference>
<dbReference type="InterPro" id="IPR036388">
    <property type="entry name" value="WH-like_DNA-bd_sf"/>
</dbReference>
<dbReference type="SUPFAM" id="SSF46785">
    <property type="entry name" value="Winged helix' DNA-binding domain"/>
    <property type="match status" value="1"/>
</dbReference>
<evidence type="ECO:0000313" key="6">
    <source>
        <dbReference type="EMBL" id="HIU28219.1"/>
    </source>
</evidence>
<dbReference type="Proteomes" id="UP000824091">
    <property type="component" value="Unassembled WGS sequence"/>
</dbReference>
<dbReference type="Gene3D" id="3.40.190.290">
    <property type="match status" value="1"/>
</dbReference>
<dbReference type="EMBL" id="DVMO01000111">
    <property type="protein sequence ID" value="HIU28219.1"/>
    <property type="molecule type" value="Genomic_DNA"/>
</dbReference>
<dbReference type="Pfam" id="PF03466">
    <property type="entry name" value="LysR_substrate"/>
    <property type="match status" value="1"/>
</dbReference>
<name>A0A9D1I4T0_9FIRM</name>
<protein>
    <submittedName>
        <fullName evidence="6">LysR family transcriptional regulator</fullName>
    </submittedName>
</protein>
<gene>
    <name evidence="6" type="ORF">IAD16_07570</name>
</gene>
<dbReference type="SUPFAM" id="SSF53850">
    <property type="entry name" value="Periplasmic binding protein-like II"/>
    <property type="match status" value="1"/>
</dbReference>
<feature type="domain" description="HTH lysR-type" evidence="5">
    <location>
        <begin position="1"/>
        <end position="58"/>
    </location>
</feature>
<dbReference type="PRINTS" id="PR00039">
    <property type="entry name" value="HTHLYSR"/>
</dbReference>
<dbReference type="InterPro" id="IPR000847">
    <property type="entry name" value="LysR_HTH_N"/>
</dbReference>
<reference evidence="6" key="2">
    <citation type="journal article" date="2021" name="PeerJ">
        <title>Extensive microbial diversity within the chicken gut microbiome revealed by metagenomics and culture.</title>
        <authorList>
            <person name="Gilroy R."/>
            <person name="Ravi A."/>
            <person name="Getino M."/>
            <person name="Pursley I."/>
            <person name="Horton D.L."/>
            <person name="Alikhan N.F."/>
            <person name="Baker D."/>
            <person name="Gharbi K."/>
            <person name="Hall N."/>
            <person name="Watson M."/>
            <person name="Adriaenssens E.M."/>
            <person name="Foster-Nyarko E."/>
            <person name="Jarju S."/>
            <person name="Secka A."/>
            <person name="Antonio M."/>
            <person name="Oren A."/>
            <person name="Chaudhuri R.R."/>
            <person name="La Ragione R."/>
            <person name="Hildebrand F."/>
            <person name="Pallen M.J."/>
        </authorList>
    </citation>
    <scope>NUCLEOTIDE SEQUENCE</scope>
    <source>
        <strain evidence="6">11300</strain>
    </source>
</reference>
<evidence type="ECO:0000256" key="2">
    <source>
        <dbReference type="ARBA" id="ARBA00023015"/>
    </source>
</evidence>
<dbReference type="PANTHER" id="PTHR30126">
    <property type="entry name" value="HTH-TYPE TRANSCRIPTIONAL REGULATOR"/>
    <property type="match status" value="1"/>
</dbReference>
<accession>A0A9D1I4T0</accession>
<dbReference type="GO" id="GO:0000976">
    <property type="term" value="F:transcription cis-regulatory region binding"/>
    <property type="evidence" value="ECO:0007669"/>
    <property type="project" value="TreeGrafter"/>
</dbReference>
<dbReference type="Gene3D" id="1.10.10.10">
    <property type="entry name" value="Winged helix-like DNA-binding domain superfamily/Winged helix DNA-binding domain"/>
    <property type="match status" value="1"/>
</dbReference>
<comment type="similarity">
    <text evidence="1">Belongs to the LysR transcriptional regulatory family.</text>
</comment>
<sequence>MELKYLNTFRTIVETGSFTKAAEKLNYTQSAITFQIDQLEQELSAQLFEKVGRRMALTKAGELLIPYVDEVLGAVGKLRFFEQELSMCNGDLKVGVGETLLCYRMPPVLKEFHKAAPKARLYLHSMNCYDIRDELISGSLDLGVFYEDVGGFGSQLMAYPLGNYPVALVASPETAKAFPDFVTPDRTLPVPFIINEPNCIFRQIFEEYLRKKSIVLDHTIELWSIPTIKNLVKNDVGVSFLPRFAACEELSSGQLSEIPTQVTHDRISAVCAHHKNKWVSPLMELFIDLCRKHMDMG</sequence>